<protein>
    <recommendedName>
        <fullName evidence="3">Ubiquitin thioesterase OTU</fullName>
        <ecNumber evidence="3">3.4.19.12</ecNumber>
    </recommendedName>
</protein>
<dbReference type="GO" id="GO:0005634">
    <property type="term" value="C:nucleus"/>
    <property type="evidence" value="ECO:0007669"/>
    <property type="project" value="TreeGrafter"/>
</dbReference>
<proteinExistence type="predicted"/>
<dbReference type="Pfam" id="PF02338">
    <property type="entry name" value="OTU"/>
    <property type="match status" value="1"/>
</dbReference>
<dbReference type="PANTHER" id="PTHR13312:SF0">
    <property type="entry name" value="UBIQUITIN THIOESTERASE OTU1"/>
    <property type="match status" value="1"/>
</dbReference>
<dbReference type="Proteomes" id="UP000011083">
    <property type="component" value="Unassembled WGS sequence"/>
</dbReference>
<dbReference type="KEGG" id="acan:ACA1_046850"/>
<dbReference type="GO" id="GO:0030968">
    <property type="term" value="P:endoplasmic reticulum unfolded protein response"/>
    <property type="evidence" value="ECO:0007669"/>
    <property type="project" value="TreeGrafter"/>
</dbReference>
<accession>L8H9U1</accession>
<reference evidence="5 6" key="1">
    <citation type="journal article" date="2013" name="Genome Biol.">
        <title>Genome of Acanthamoeba castellanii highlights extensive lateral gene transfer and early evolution of tyrosine kinase signaling.</title>
        <authorList>
            <person name="Clarke M."/>
            <person name="Lohan A.J."/>
            <person name="Liu B."/>
            <person name="Lagkouvardos I."/>
            <person name="Roy S."/>
            <person name="Zafar N."/>
            <person name="Bertelli C."/>
            <person name="Schilde C."/>
            <person name="Kianianmomeni A."/>
            <person name="Burglin T.R."/>
            <person name="Frech C."/>
            <person name="Turcotte B."/>
            <person name="Kopec K.O."/>
            <person name="Synnott J.M."/>
            <person name="Choo C."/>
            <person name="Paponov I."/>
            <person name="Finkler A."/>
            <person name="Soon Heng Tan C."/>
            <person name="Hutchins A.P."/>
            <person name="Weinmeier T."/>
            <person name="Rattei T."/>
            <person name="Chu J.S."/>
            <person name="Gimenez G."/>
            <person name="Irimia M."/>
            <person name="Rigden D.J."/>
            <person name="Fitzpatrick D.A."/>
            <person name="Lorenzo-Morales J."/>
            <person name="Bateman A."/>
            <person name="Chiu C.H."/>
            <person name="Tang P."/>
            <person name="Hegemann P."/>
            <person name="Fromm H."/>
            <person name="Raoult D."/>
            <person name="Greub G."/>
            <person name="Miranda-Saavedra D."/>
            <person name="Chen N."/>
            <person name="Nash P."/>
            <person name="Ginger M.L."/>
            <person name="Horn M."/>
            <person name="Schaap P."/>
            <person name="Caler L."/>
            <person name="Loftus B."/>
        </authorList>
    </citation>
    <scope>NUCLEOTIDE SEQUENCE [LARGE SCALE GENOMIC DNA]</scope>
    <source>
        <strain evidence="5 6">Neff</strain>
    </source>
</reference>
<feature type="domain" description="OTU" evidence="4">
    <location>
        <begin position="70"/>
        <end position="158"/>
    </location>
</feature>
<dbReference type="PANTHER" id="PTHR13312">
    <property type="entry name" value="HIV-INDUCED PROTEIN-7-LIKE PROTEASE"/>
    <property type="match status" value="1"/>
</dbReference>
<dbReference type="OrthoDB" id="65596at2759"/>
<dbReference type="GO" id="GO:0016579">
    <property type="term" value="P:protein deubiquitination"/>
    <property type="evidence" value="ECO:0007669"/>
    <property type="project" value="TreeGrafter"/>
</dbReference>
<comment type="subcellular location">
    <subcellularLocation>
        <location evidence="3">Cytoplasm</location>
    </subcellularLocation>
</comment>
<gene>
    <name evidence="5" type="ORF">ACA1_046850</name>
</gene>
<dbReference type="EC" id="3.4.19.12" evidence="3"/>
<evidence type="ECO:0000313" key="5">
    <source>
        <dbReference type="EMBL" id="ELR21955.1"/>
    </source>
</evidence>
<keyword evidence="3" id="KW-0833">Ubl conjugation pathway</keyword>
<dbReference type="EMBL" id="KB007894">
    <property type="protein sequence ID" value="ELR21955.1"/>
    <property type="molecule type" value="Genomic_DNA"/>
</dbReference>
<evidence type="ECO:0000259" key="4">
    <source>
        <dbReference type="Pfam" id="PF02338"/>
    </source>
</evidence>
<dbReference type="VEuPathDB" id="AmoebaDB:ACA1_046850"/>
<name>L8H9U1_ACACF</name>
<evidence type="ECO:0000256" key="3">
    <source>
        <dbReference type="RuleBase" id="RU367104"/>
    </source>
</evidence>
<evidence type="ECO:0000256" key="1">
    <source>
        <dbReference type="ARBA" id="ARBA00000707"/>
    </source>
</evidence>
<dbReference type="GO" id="GO:0005829">
    <property type="term" value="C:cytosol"/>
    <property type="evidence" value="ECO:0007669"/>
    <property type="project" value="TreeGrafter"/>
</dbReference>
<comment type="catalytic activity">
    <reaction evidence="1 3">
        <text>Thiol-dependent hydrolysis of ester, thioester, amide, peptide and isopeptide bonds formed by the C-terminal Gly of ubiquitin (a 76-residue protein attached to proteins as an intracellular targeting signal).</text>
        <dbReference type="EC" id="3.4.19.12"/>
    </reaction>
</comment>
<dbReference type="RefSeq" id="XP_004347787.1">
    <property type="nucleotide sequence ID" value="XM_004347737.1"/>
</dbReference>
<dbReference type="SUPFAM" id="SSF54001">
    <property type="entry name" value="Cysteine proteinases"/>
    <property type="match status" value="1"/>
</dbReference>
<dbReference type="Gene3D" id="3.90.70.80">
    <property type="match status" value="1"/>
</dbReference>
<dbReference type="GO" id="GO:0036503">
    <property type="term" value="P:ERAD pathway"/>
    <property type="evidence" value="ECO:0007669"/>
    <property type="project" value="TreeGrafter"/>
</dbReference>
<dbReference type="CDD" id="cd22745">
    <property type="entry name" value="OTU_OTU1"/>
    <property type="match status" value="1"/>
</dbReference>
<dbReference type="AlphaFoldDB" id="L8H9U1"/>
<dbReference type="GO" id="GO:0004843">
    <property type="term" value="F:cysteine-type deubiquitinase activity"/>
    <property type="evidence" value="ECO:0007669"/>
    <property type="project" value="UniProtKB-UniRule"/>
</dbReference>
<dbReference type="InterPro" id="IPR038765">
    <property type="entry name" value="Papain-like_cys_pep_sf"/>
</dbReference>
<keyword evidence="2 3" id="KW-0378">Hydrolase</keyword>
<dbReference type="STRING" id="1257118.L8H9U1"/>
<dbReference type="InterPro" id="IPR003323">
    <property type="entry name" value="OTU_dom"/>
</dbReference>
<keyword evidence="3" id="KW-0963">Cytoplasm</keyword>
<dbReference type="MEROPS" id="C85.007"/>
<evidence type="ECO:0000313" key="6">
    <source>
        <dbReference type="Proteomes" id="UP000011083"/>
    </source>
</evidence>
<evidence type="ECO:0000256" key="2">
    <source>
        <dbReference type="ARBA" id="ARBA00022801"/>
    </source>
</evidence>
<keyword evidence="3" id="KW-0788">Thiol protease</keyword>
<sequence length="204" mass="22230">MQGWYLHQIRTATASTPTVTHPSPPSTCSLPAAQGGAKLLVAPRAQGPRVVAGLNTEGEVIRRVVAANNHCLFTSLGYVLEDHNRDAGLKLRQVIADVVKSDPETYNAVFLDQSNEDYVKFILNPESWGGAIELSILCKYYQTEIAAVDVQSLRTDVYGQGEGYPEARPTLAPMGRNDLTLLVINRLFTESCSSTMASTMVCTR</sequence>
<comment type="function">
    <text evidence="3">Hydrolase that can remove conjugated ubiquitin from proteins and may therefore play an important regulatory role at the level of protein turnover by preventing degradation.</text>
</comment>
<keyword evidence="5" id="KW-0645">Protease</keyword>
<organism evidence="5 6">
    <name type="scientific">Acanthamoeba castellanii (strain ATCC 30010 / Neff)</name>
    <dbReference type="NCBI Taxonomy" id="1257118"/>
    <lineage>
        <taxon>Eukaryota</taxon>
        <taxon>Amoebozoa</taxon>
        <taxon>Discosea</taxon>
        <taxon>Longamoebia</taxon>
        <taxon>Centramoebida</taxon>
        <taxon>Acanthamoebidae</taxon>
        <taxon>Acanthamoeba</taxon>
    </lineage>
</organism>
<dbReference type="GeneID" id="14922873"/>
<keyword evidence="6" id="KW-1185">Reference proteome</keyword>